<evidence type="ECO:0000256" key="4">
    <source>
        <dbReference type="ARBA" id="ARBA00022729"/>
    </source>
</evidence>
<evidence type="ECO:0000256" key="9">
    <source>
        <dbReference type="SAM" id="SignalP"/>
    </source>
</evidence>
<organism evidence="11 12">
    <name type="scientific">Lyophyllum shimeji</name>
    <name type="common">Hon-shimeji</name>
    <name type="synonym">Tricholoma shimeji</name>
    <dbReference type="NCBI Taxonomy" id="47721"/>
    <lineage>
        <taxon>Eukaryota</taxon>
        <taxon>Fungi</taxon>
        <taxon>Dikarya</taxon>
        <taxon>Basidiomycota</taxon>
        <taxon>Agaricomycotina</taxon>
        <taxon>Agaricomycetes</taxon>
        <taxon>Agaricomycetidae</taxon>
        <taxon>Agaricales</taxon>
        <taxon>Tricholomatineae</taxon>
        <taxon>Lyophyllaceae</taxon>
        <taxon>Lyophyllum</taxon>
    </lineage>
</organism>
<reference evidence="11" key="1">
    <citation type="submission" date="2022-07" db="EMBL/GenBank/DDBJ databases">
        <title>The genome of Lyophyllum shimeji provides insight into the initial evolution of ectomycorrhizal fungal genome.</title>
        <authorList>
            <person name="Kobayashi Y."/>
            <person name="Shibata T."/>
            <person name="Hirakawa H."/>
            <person name="Shigenobu S."/>
            <person name="Nishiyama T."/>
            <person name="Yamada A."/>
            <person name="Hasebe M."/>
            <person name="Kawaguchi M."/>
        </authorList>
    </citation>
    <scope>NUCLEOTIDE SEQUENCE</scope>
    <source>
        <strain evidence="11">AT787</strain>
    </source>
</reference>
<dbReference type="PRINTS" id="PR00742">
    <property type="entry name" value="GLHYDRLASE35"/>
</dbReference>
<dbReference type="GO" id="GO:0004565">
    <property type="term" value="F:beta-galactosidase activity"/>
    <property type="evidence" value="ECO:0007669"/>
    <property type="project" value="UniProtKB-EC"/>
</dbReference>
<proteinExistence type="inferred from homology"/>
<dbReference type="SUPFAM" id="SSF51445">
    <property type="entry name" value="(Trans)glycosidases"/>
    <property type="match status" value="1"/>
</dbReference>
<comment type="catalytic activity">
    <reaction evidence="1">
        <text>Hydrolysis of terminal non-reducing beta-D-galactose residues in beta-D-galactosides.</text>
        <dbReference type="EC" id="3.2.1.23"/>
    </reaction>
</comment>
<evidence type="ECO:0000256" key="7">
    <source>
        <dbReference type="ARBA" id="ARBA00023295"/>
    </source>
</evidence>
<dbReference type="GO" id="GO:0005975">
    <property type="term" value="P:carbohydrate metabolic process"/>
    <property type="evidence" value="ECO:0007669"/>
    <property type="project" value="InterPro"/>
</dbReference>
<accession>A0A9P3UT84</accession>
<feature type="chain" id="PRO_5040208289" description="beta-galactosidase" evidence="9">
    <location>
        <begin position="20"/>
        <end position="993"/>
    </location>
</feature>
<dbReference type="InterPro" id="IPR008979">
    <property type="entry name" value="Galactose-bd-like_sf"/>
</dbReference>
<dbReference type="PANTHER" id="PTHR23421">
    <property type="entry name" value="BETA-GALACTOSIDASE RELATED"/>
    <property type="match status" value="1"/>
</dbReference>
<dbReference type="AlphaFoldDB" id="A0A9P3UT84"/>
<dbReference type="Pfam" id="PF10435">
    <property type="entry name" value="BetaGal_dom2"/>
    <property type="match status" value="1"/>
</dbReference>
<dbReference type="Gene3D" id="2.60.120.260">
    <property type="entry name" value="Galactose-binding domain-like"/>
    <property type="match status" value="2"/>
</dbReference>
<evidence type="ECO:0000256" key="8">
    <source>
        <dbReference type="RuleBase" id="RU003679"/>
    </source>
</evidence>
<feature type="domain" description="Beta-galactosidase" evidence="10">
    <location>
        <begin position="391"/>
        <end position="569"/>
    </location>
</feature>
<dbReference type="InterPro" id="IPR031330">
    <property type="entry name" value="Gly_Hdrlase_35_cat"/>
</dbReference>
<evidence type="ECO:0000256" key="3">
    <source>
        <dbReference type="ARBA" id="ARBA00012756"/>
    </source>
</evidence>
<evidence type="ECO:0000313" key="11">
    <source>
        <dbReference type="EMBL" id="GLB44363.1"/>
    </source>
</evidence>
<dbReference type="InterPro" id="IPR018954">
    <property type="entry name" value="Betagal_dom2"/>
</dbReference>
<dbReference type="SUPFAM" id="SSF117100">
    <property type="entry name" value="Beta-galactosidase LacA, domain 3"/>
    <property type="match status" value="1"/>
</dbReference>
<dbReference type="FunFam" id="2.102.20.10:FF:000001">
    <property type="entry name" value="Beta-galactosidase A"/>
    <property type="match status" value="1"/>
</dbReference>
<feature type="signal peptide" evidence="9">
    <location>
        <begin position="1"/>
        <end position="19"/>
    </location>
</feature>
<dbReference type="SMART" id="SM01029">
    <property type="entry name" value="BetaGal_dom2"/>
    <property type="match status" value="1"/>
</dbReference>
<dbReference type="InterPro" id="IPR025972">
    <property type="entry name" value="BetaGal_dom3"/>
</dbReference>
<comment type="similarity">
    <text evidence="2 8">Belongs to the glycosyl hydrolase 35 family.</text>
</comment>
<dbReference type="InterPro" id="IPR037110">
    <property type="entry name" value="Betagal_dom2_sf"/>
</dbReference>
<keyword evidence="7" id="KW-0326">Glycosidase</keyword>
<dbReference type="Gene3D" id="2.102.20.10">
    <property type="entry name" value="Beta-galactosidase, domain 2"/>
    <property type="match status" value="1"/>
</dbReference>
<sequence>MRGLLNLFANASIFVLVAAAASQWPVHNDGYTGAVQWDHYSLSVNGRRTFVWSGEFHYWRIPVPEVWRDLLEKIKAAGFNTVSVYSHWAFHAPNNFTIDFETGARNIAKIFELATEIGLFVTLRGGPYVNAETTAGGFALWTTTGAYGGLRDNDPRYTAAWTPFTTRLNQIAAKYQVTEGGTILLQQIENEICCQRNKDGSLNTPLVEYMVALENNTRENDVIVPIITNAPNMNSKSWSTDYLPGPGEQDLYGVDSYPACWSCNLAECGQKEISFNVVNYHDHFDQVSPTQPSFIPEFQGGSYNPWGGPQGGCPANLGPEFVNVFYRHLAAERITMASLYMLYGGTNWGGFATNLVGTSYDYSAPIQESRQIADKYYETKILGFFFRAAQDLTMTDRVGYSTSYTTDPTVGVTELRNPETHAAFYVARHDISASQNITDFKVNVATSVGNLTIPQFSAPVRLSGRQSKVLVTDFRFGDRSLVYSTAEVLSHSVVDGKSVLALWLPAGESGELMIKGGSAKREVVSGTGGSFHQVGENLVVSYTQQTTQSVLQFDDFRVLLLSRAIAYRFWAPTLTNDPIVSPEQVVFATGPYLVRSLTLSDVTARVTGDLDGDTVLEVFAPAKVTRLEWNGKLVATHKTSYGSLKATLGKPGFNAAALQKSLTLSQWKYADALPERYAAYDDSKWVVADHMSTPNPSKPQTLPVLYADDYGFHTGVQIFRGRFNGSASAATLNVQGGTAFGWSAWLNGDYIGSFPGSASAASGSLTLSFANATLVSSGENVLTVVMDHSGHDQRADALLPRGILGASLVSTENTTFSKWTLAGNAGGESNIDPVRGVIAEGGLHAERLGWHLPGFDDTEWVTRSPSDGVENATIGFFRTTSHINLPRGYDASLELVLTAPAGSLLRAQLYVNGYQYGKFVPQIGHQIAFPVPPGILNVRGQNVVGLNLWSQTAAGAKVDVKWNVLGVYESAWDPGFDAGYLQPGWSEERLQFA</sequence>
<name>A0A9P3UT84_LYOSH</name>
<dbReference type="FunFam" id="2.60.120.260:FF:000065">
    <property type="entry name" value="Beta-galactosidase A"/>
    <property type="match status" value="1"/>
</dbReference>
<evidence type="ECO:0000259" key="10">
    <source>
        <dbReference type="SMART" id="SM01029"/>
    </source>
</evidence>
<dbReference type="OrthoDB" id="1657402at2759"/>
<evidence type="ECO:0000256" key="5">
    <source>
        <dbReference type="ARBA" id="ARBA00022801"/>
    </source>
</evidence>
<dbReference type="EMBL" id="BRPK01000016">
    <property type="protein sequence ID" value="GLB44363.1"/>
    <property type="molecule type" value="Genomic_DNA"/>
</dbReference>
<dbReference type="EC" id="3.2.1.23" evidence="3"/>
<evidence type="ECO:0000256" key="2">
    <source>
        <dbReference type="ARBA" id="ARBA00009809"/>
    </source>
</evidence>
<dbReference type="Pfam" id="PF01301">
    <property type="entry name" value="Glyco_hydro_35"/>
    <property type="match status" value="1"/>
</dbReference>
<dbReference type="InterPro" id="IPR025300">
    <property type="entry name" value="BetaGal_jelly_roll_dom"/>
</dbReference>
<keyword evidence="12" id="KW-1185">Reference proteome</keyword>
<evidence type="ECO:0000256" key="1">
    <source>
        <dbReference type="ARBA" id="ARBA00001412"/>
    </source>
</evidence>
<dbReference type="Pfam" id="PF13363">
    <property type="entry name" value="BetaGal_dom3"/>
    <property type="match status" value="1"/>
</dbReference>
<comment type="caution">
    <text evidence="11">The sequence shown here is derived from an EMBL/GenBank/DDBJ whole genome shotgun (WGS) entry which is preliminary data.</text>
</comment>
<dbReference type="InterPro" id="IPR001944">
    <property type="entry name" value="Glycoside_Hdrlase_35"/>
</dbReference>
<keyword evidence="4 9" id="KW-0732">Signal</keyword>
<dbReference type="SUPFAM" id="SSF51011">
    <property type="entry name" value="Glycosyl hydrolase domain"/>
    <property type="match status" value="1"/>
</dbReference>
<dbReference type="Gene3D" id="3.20.20.80">
    <property type="entry name" value="Glycosidases"/>
    <property type="match status" value="1"/>
</dbReference>
<evidence type="ECO:0000313" key="12">
    <source>
        <dbReference type="Proteomes" id="UP001063166"/>
    </source>
</evidence>
<evidence type="ECO:0000256" key="6">
    <source>
        <dbReference type="ARBA" id="ARBA00023180"/>
    </source>
</evidence>
<gene>
    <name evidence="11" type="primary">lacB</name>
    <name evidence="11" type="ORF">LshimejAT787_1602930</name>
</gene>
<protein>
    <recommendedName>
        <fullName evidence="3">beta-galactosidase</fullName>
        <ecNumber evidence="3">3.2.1.23</ecNumber>
    </recommendedName>
</protein>
<dbReference type="InterPro" id="IPR036833">
    <property type="entry name" value="BetaGal_dom3_sf"/>
</dbReference>
<dbReference type="SUPFAM" id="SSF49785">
    <property type="entry name" value="Galactose-binding domain-like"/>
    <property type="match status" value="2"/>
</dbReference>
<dbReference type="Gene3D" id="2.60.390.10">
    <property type="entry name" value="Beta-galactosidase, domain 3"/>
    <property type="match status" value="1"/>
</dbReference>
<keyword evidence="5" id="KW-0378">Hydrolase</keyword>
<dbReference type="Proteomes" id="UP001063166">
    <property type="component" value="Unassembled WGS sequence"/>
</dbReference>
<dbReference type="InterPro" id="IPR017853">
    <property type="entry name" value="GH"/>
</dbReference>
<keyword evidence="6" id="KW-0325">Glycoprotein</keyword>
<dbReference type="Pfam" id="PF13364">
    <property type="entry name" value="BetaGal_ABD2"/>
    <property type="match status" value="2"/>
</dbReference>
<dbReference type="FunFam" id="3.20.20.80:FF:000040">
    <property type="entry name" value="Beta-galactosidase A"/>
    <property type="match status" value="1"/>
</dbReference>